<reference evidence="3 4" key="1">
    <citation type="submission" date="2017-02" db="EMBL/GenBank/DDBJ databases">
        <title>Whole genome shotgun sequence of Pantoea agglomerans strain AS1 isolated from a cycad, Zamia floridana in Central Florida, USA.</title>
        <authorList>
            <person name="Lata P."/>
            <person name="Govindarajan S."/>
            <person name="Qi F."/>
            <person name="Li J.-L."/>
            <person name="Maurya S.K."/>
            <person name="Sahoo M.K."/>
        </authorList>
    </citation>
    <scope>NUCLEOTIDE SEQUENCE [LARGE SCALE GENOMIC DNA]</scope>
    <source>
        <strain evidence="3 4">AS1</strain>
    </source>
</reference>
<name>A0A1V9DLK1_9GAMM</name>
<dbReference type="Pfam" id="PF11119">
    <property type="entry name" value="DUF2633"/>
    <property type="match status" value="1"/>
</dbReference>
<organism evidence="3 4">
    <name type="scientific">Pantoea latae</name>
    <dbReference type="NCBI Taxonomy" id="1964541"/>
    <lineage>
        <taxon>Bacteria</taxon>
        <taxon>Pseudomonadati</taxon>
        <taxon>Pseudomonadota</taxon>
        <taxon>Gammaproteobacteria</taxon>
        <taxon>Enterobacterales</taxon>
        <taxon>Erwiniaceae</taxon>
        <taxon>Pantoea</taxon>
    </lineage>
</organism>
<evidence type="ECO:0000256" key="2">
    <source>
        <dbReference type="SAM" id="Phobius"/>
    </source>
</evidence>
<sequence length="63" mass="7126">MNSAIPSRRRAKTPSFTRIVLLISFIILVSRLIFILPAAFEHHQQKKAAPESTPLSTPLRDSR</sequence>
<gene>
    <name evidence="3" type="ORF">B2J69_08790</name>
</gene>
<keyword evidence="2" id="KW-0812">Transmembrane</keyword>
<dbReference type="Proteomes" id="UP000192769">
    <property type="component" value="Unassembled WGS sequence"/>
</dbReference>
<keyword evidence="2" id="KW-1133">Transmembrane helix</keyword>
<feature type="transmembrane region" description="Helical" evidence="2">
    <location>
        <begin position="20"/>
        <end position="40"/>
    </location>
</feature>
<evidence type="ECO:0000313" key="3">
    <source>
        <dbReference type="EMBL" id="OQP34691.1"/>
    </source>
</evidence>
<evidence type="ECO:0008006" key="5">
    <source>
        <dbReference type="Google" id="ProtNLM"/>
    </source>
</evidence>
<keyword evidence="2" id="KW-0472">Membrane</keyword>
<evidence type="ECO:0000256" key="1">
    <source>
        <dbReference type="SAM" id="MobiDB-lite"/>
    </source>
</evidence>
<evidence type="ECO:0000313" key="4">
    <source>
        <dbReference type="Proteomes" id="UP000192769"/>
    </source>
</evidence>
<feature type="region of interest" description="Disordered" evidence="1">
    <location>
        <begin position="43"/>
        <end position="63"/>
    </location>
</feature>
<dbReference type="RefSeq" id="WP_081138362.1">
    <property type="nucleotide sequence ID" value="NZ_MWUE01000012.1"/>
</dbReference>
<dbReference type="InterPro" id="IPR022576">
    <property type="entry name" value="YfgG"/>
</dbReference>
<dbReference type="AlphaFoldDB" id="A0A1V9DLK1"/>
<comment type="caution">
    <text evidence="3">The sequence shown here is derived from an EMBL/GenBank/DDBJ whole genome shotgun (WGS) entry which is preliminary data.</text>
</comment>
<keyword evidence="4" id="KW-1185">Reference proteome</keyword>
<protein>
    <recommendedName>
        <fullName evidence="5">DUF2633 domain-containing protein</fullName>
    </recommendedName>
</protein>
<accession>A0A1V9DLK1</accession>
<proteinExistence type="predicted"/>
<dbReference type="EMBL" id="MWUE01000012">
    <property type="protein sequence ID" value="OQP34691.1"/>
    <property type="molecule type" value="Genomic_DNA"/>
</dbReference>